<feature type="signal peptide" evidence="8">
    <location>
        <begin position="1"/>
        <end position="26"/>
    </location>
</feature>
<proteinExistence type="inferred from homology"/>
<evidence type="ECO:0008006" key="10">
    <source>
        <dbReference type="Google" id="ProtNLM"/>
    </source>
</evidence>
<evidence type="ECO:0000256" key="3">
    <source>
        <dbReference type="ARBA" id="ARBA00022692"/>
    </source>
</evidence>
<dbReference type="InterPro" id="IPR023395">
    <property type="entry name" value="MCP_dom_sf"/>
</dbReference>
<evidence type="ECO:0000256" key="4">
    <source>
        <dbReference type="ARBA" id="ARBA00022737"/>
    </source>
</evidence>
<evidence type="ECO:0000256" key="6">
    <source>
        <dbReference type="PROSITE-ProRule" id="PRU00282"/>
    </source>
</evidence>
<name>A0A7S1CEW4_9STRA</name>
<evidence type="ECO:0000256" key="8">
    <source>
        <dbReference type="SAM" id="SignalP"/>
    </source>
</evidence>
<comment type="similarity">
    <text evidence="7">Belongs to the mitochondrial carrier (TC 2.A.29) family.</text>
</comment>
<dbReference type="SUPFAM" id="SSF103506">
    <property type="entry name" value="Mitochondrial carrier"/>
    <property type="match status" value="1"/>
</dbReference>
<dbReference type="AlphaFoldDB" id="A0A7S1CEW4"/>
<feature type="repeat" description="Solcar" evidence="6">
    <location>
        <begin position="64"/>
        <end position="154"/>
    </location>
</feature>
<feature type="chain" id="PRO_5030532572" description="ADP,ATP carrier protein" evidence="8">
    <location>
        <begin position="27"/>
        <end position="361"/>
    </location>
</feature>
<keyword evidence="4" id="KW-0677">Repeat</keyword>
<gene>
    <name evidence="9" type="ORF">BSP0115_LOCUS9389</name>
</gene>
<accession>A0A7S1CEW4</accession>
<dbReference type="PANTHER" id="PTHR24089">
    <property type="entry name" value="SOLUTE CARRIER FAMILY 25"/>
    <property type="match status" value="1"/>
</dbReference>
<dbReference type="InterPro" id="IPR018108">
    <property type="entry name" value="MCP_transmembrane"/>
</dbReference>
<dbReference type="Gene3D" id="1.50.40.10">
    <property type="entry name" value="Mitochondrial carrier domain"/>
    <property type="match status" value="1"/>
</dbReference>
<evidence type="ECO:0000256" key="2">
    <source>
        <dbReference type="ARBA" id="ARBA00022448"/>
    </source>
</evidence>
<comment type="subcellular location">
    <subcellularLocation>
        <location evidence="1">Membrane</location>
        <topology evidence="1">Multi-pass membrane protein</topology>
    </subcellularLocation>
</comment>
<keyword evidence="5 6" id="KW-0472">Membrane</keyword>
<protein>
    <recommendedName>
        <fullName evidence="10">ADP,ATP carrier protein</fullName>
    </recommendedName>
</protein>
<reference evidence="9" key="1">
    <citation type="submission" date="2021-01" db="EMBL/GenBank/DDBJ databases">
        <authorList>
            <person name="Corre E."/>
            <person name="Pelletier E."/>
            <person name="Niang G."/>
            <person name="Scheremetjew M."/>
            <person name="Finn R."/>
            <person name="Kale V."/>
            <person name="Holt S."/>
            <person name="Cochrane G."/>
            <person name="Meng A."/>
            <person name="Brown T."/>
            <person name="Cohen L."/>
        </authorList>
    </citation>
    <scope>NUCLEOTIDE SEQUENCE</scope>
    <source>
        <strain evidence="9">Ms1</strain>
    </source>
</reference>
<evidence type="ECO:0000256" key="7">
    <source>
        <dbReference type="RuleBase" id="RU000488"/>
    </source>
</evidence>
<dbReference type="PROSITE" id="PS50920">
    <property type="entry name" value="SOLCAR"/>
    <property type="match status" value="3"/>
</dbReference>
<evidence type="ECO:0000256" key="1">
    <source>
        <dbReference type="ARBA" id="ARBA00004141"/>
    </source>
</evidence>
<keyword evidence="3 6" id="KW-0812">Transmembrane</keyword>
<evidence type="ECO:0000313" key="9">
    <source>
        <dbReference type="EMBL" id="CAD8916132.1"/>
    </source>
</evidence>
<dbReference type="PRINTS" id="PR00926">
    <property type="entry name" value="MITOCARRIER"/>
</dbReference>
<sequence length="361" mass="37865">MAEENGRAGAAVPGLLPSLLAARVLAASPAPATATATAATPTAVATPPTVTAPTVPAPPRSTKQVMLLQMLAGAGSGSITKTAVAPLERLKILFQIQGMVEGAPKKYTGVVQALGVVGREEGLVGFYKGNGANVLRVIPVYALKFAFNDTFKDMVRGGDVGPLGPQKLMLAGTMAGMMQQLVTYPLEVVRTRLSLGVTMGLHYNGITDCVKQILAKEGPAGLYKGMGPTLISGAPYVGLQMTMYSMLRRMAPVDSEGITPLQWSILAGAGAGLMAQTITFPGDVIRRRMQTNGAGGVPKIYRNSWHCTVVTVQKEGWTALYKGLSTNIIRCLPGAGIQFAAYDALKRALGVHEVHLHGRSE</sequence>
<dbReference type="Pfam" id="PF00153">
    <property type="entry name" value="Mito_carr"/>
    <property type="match status" value="3"/>
</dbReference>
<evidence type="ECO:0000256" key="5">
    <source>
        <dbReference type="ARBA" id="ARBA00023136"/>
    </source>
</evidence>
<dbReference type="GO" id="GO:0016020">
    <property type="term" value="C:membrane"/>
    <property type="evidence" value="ECO:0007669"/>
    <property type="project" value="UniProtKB-SubCell"/>
</dbReference>
<keyword evidence="2 7" id="KW-0813">Transport</keyword>
<dbReference type="GO" id="GO:0055085">
    <property type="term" value="P:transmembrane transport"/>
    <property type="evidence" value="ECO:0007669"/>
    <property type="project" value="InterPro"/>
</dbReference>
<feature type="repeat" description="Solcar" evidence="6">
    <location>
        <begin position="259"/>
        <end position="348"/>
    </location>
</feature>
<dbReference type="InterPro" id="IPR002067">
    <property type="entry name" value="MCP"/>
</dbReference>
<keyword evidence="8" id="KW-0732">Signal</keyword>
<feature type="repeat" description="Solcar" evidence="6">
    <location>
        <begin position="163"/>
        <end position="250"/>
    </location>
</feature>
<dbReference type="EMBL" id="HBFS01013822">
    <property type="protein sequence ID" value="CAD8916132.1"/>
    <property type="molecule type" value="Transcribed_RNA"/>
</dbReference>
<organism evidence="9">
    <name type="scientific">Bicosoecida sp. CB-2014</name>
    <dbReference type="NCBI Taxonomy" id="1486930"/>
    <lineage>
        <taxon>Eukaryota</taxon>
        <taxon>Sar</taxon>
        <taxon>Stramenopiles</taxon>
        <taxon>Bigyra</taxon>
        <taxon>Opalozoa</taxon>
        <taxon>Bicosoecida</taxon>
    </lineage>
</organism>